<dbReference type="AlphaFoldDB" id="A0A830DBF8"/>
<comment type="caution">
    <text evidence="2">The sequence shown here is derived from an EMBL/GenBank/DDBJ whole genome shotgun (WGS) entry which is preliminary data.</text>
</comment>
<protein>
    <submittedName>
        <fullName evidence="2">ATP synthase subunit a plastid</fullName>
    </submittedName>
</protein>
<keyword evidence="1" id="KW-0472">Membrane</keyword>
<dbReference type="EMBL" id="BMAC01001067">
    <property type="protein sequence ID" value="GFQ05434.1"/>
    <property type="molecule type" value="Genomic_DNA"/>
</dbReference>
<organism evidence="2 3">
    <name type="scientific">Phtheirospermum japonicum</name>
    <dbReference type="NCBI Taxonomy" id="374723"/>
    <lineage>
        <taxon>Eukaryota</taxon>
        <taxon>Viridiplantae</taxon>
        <taxon>Streptophyta</taxon>
        <taxon>Embryophyta</taxon>
        <taxon>Tracheophyta</taxon>
        <taxon>Spermatophyta</taxon>
        <taxon>Magnoliopsida</taxon>
        <taxon>eudicotyledons</taxon>
        <taxon>Gunneridae</taxon>
        <taxon>Pentapetalae</taxon>
        <taxon>asterids</taxon>
        <taxon>lamiids</taxon>
        <taxon>Lamiales</taxon>
        <taxon>Orobanchaceae</taxon>
        <taxon>Orobanchaceae incertae sedis</taxon>
        <taxon>Phtheirospermum</taxon>
    </lineage>
</organism>
<evidence type="ECO:0000256" key="1">
    <source>
        <dbReference type="SAM" id="Phobius"/>
    </source>
</evidence>
<proteinExistence type="predicted"/>
<accession>A0A830DBF8</accession>
<evidence type="ECO:0000313" key="3">
    <source>
        <dbReference type="Proteomes" id="UP000653305"/>
    </source>
</evidence>
<evidence type="ECO:0000313" key="2">
    <source>
        <dbReference type="EMBL" id="GFQ05434.1"/>
    </source>
</evidence>
<keyword evidence="1" id="KW-0812">Transmembrane</keyword>
<keyword evidence="3" id="KW-1185">Reference proteome</keyword>
<gene>
    <name evidence="2" type="ORF">PHJA_002687500</name>
</gene>
<sequence>SNKTLKGLYDISSVEVGQHFYWQVAIAISLGSTTIAIWNPQTISTRGQNLFEYVLEFIRDMSKTHCQILKLLFMEHTHTNF</sequence>
<dbReference type="OrthoDB" id="2303at2759"/>
<name>A0A830DBF8_9LAMI</name>
<keyword evidence="1" id="KW-1133">Transmembrane helix</keyword>
<feature type="transmembrane region" description="Helical" evidence="1">
    <location>
        <begin position="20"/>
        <end position="38"/>
    </location>
</feature>
<reference evidence="2" key="1">
    <citation type="submission" date="2020-07" db="EMBL/GenBank/DDBJ databases">
        <title>Ethylene signaling mediates host invasion by parasitic plants.</title>
        <authorList>
            <person name="Yoshida S."/>
        </authorList>
    </citation>
    <scope>NUCLEOTIDE SEQUENCE</scope>
    <source>
        <strain evidence="2">Okayama</strain>
    </source>
</reference>
<feature type="non-terminal residue" evidence="2">
    <location>
        <position position="81"/>
    </location>
</feature>
<dbReference type="Proteomes" id="UP000653305">
    <property type="component" value="Unassembled WGS sequence"/>
</dbReference>